<comment type="caution">
    <text evidence="1">The sequence shown here is derived from an EMBL/GenBank/DDBJ whole genome shotgun (WGS) entry which is preliminary data.</text>
</comment>
<evidence type="ECO:0000313" key="2">
    <source>
        <dbReference type="Proteomes" id="UP001280121"/>
    </source>
</evidence>
<dbReference type="PANTHER" id="PTHR31286:SF60">
    <property type="entry name" value="PROTEIN, PUTATIVE-RELATED"/>
    <property type="match status" value="1"/>
</dbReference>
<proteinExistence type="predicted"/>
<protein>
    <recommendedName>
        <fullName evidence="3">DUF4283 domain-containing protein</fullName>
    </recommendedName>
</protein>
<accession>A0AAD9WJT8</accession>
<dbReference type="InterPro" id="IPR040256">
    <property type="entry name" value="At4g02000-like"/>
</dbReference>
<dbReference type="EMBL" id="JANJYI010000009">
    <property type="protein sequence ID" value="KAK2633796.1"/>
    <property type="molecule type" value="Genomic_DNA"/>
</dbReference>
<gene>
    <name evidence="1" type="ORF">Ddye_028588</name>
</gene>
<keyword evidence="2" id="KW-1185">Reference proteome</keyword>
<dbReference type="Proteomes" id="UP001280121">
    <property type="component" value="Unassembled WGS sequence"/>
</dbReference>
<organism evidence="1 2">
    <name type="scientific">Dipteronia dyeriana</name>
    <dbReference type="NCBI Taxonomy" id="168575"/>
    <lineage>
        <taxon>Eukaryota</taxon>
        <taxon>Viridiplantae</taxon>
        <taxon>Streptophyta</taxon>
        <taxon>Embryophyta</taxon>
        <taxon>Tracheophyta</taxon>
        <taxon>Spermatophyta</taxon>
        <taxon>Magnoliopsida</taxon>
        <taxon>eudicotyledons</taxon>
        <taxon>Gunneridae</taxon>
        <taxon>Pentapetalae</taxon>
        <taxon>rosids</taxon>
        <taxon>malvids</taxon>
        <taxon>Sapindales</taxon>
        <taxon>Sapindaceae</taxon>
        <taxon>Hippocastanoideae</taxon>
        <taxon>Acereae</taxon>
        <taxon>Dipteronia</taxon>
    </lineage>
</organism>
<evidence type="ECO:0000313" key="1">
    <source>
        <dbReference type="EMBL" id="KAK2633796.1"/>
    </source>
</evidence>
<evidence type="ECO:0008006" key="3">
    <source>
        <dbReference type="Google" id="ProtNLM"/>
    </source>
</evidence>
<sequence>MDLWRLGPGLGLVLVLSSGERPWKLADLKAKLDHFEVSGDKNKVWDLSSINLKPGVLRLQPWVSDFNPSLQKSTNAHVWVRFYNLSWEYWHPKIIFDLVRGIEVLLRLDKATIDGDFRYYAKVLVDVDMFALLLSSVLLEMDEIHSSFISVEYENLPPFSFICSSIGHLSGSCRWNKSKVPTASVGKSSQSMVEVSVEDTAFQPVHSRCSKMVYRPIDKTVQEVPVSNAFVVIYQDLWPIDYMVVR</sequence>
<dbReference type="PANTHER" id="PTHR31286">
    <property type="entry name" value="GLYCINE-RICH CELL WALL STRUCTURAL PROTEIN 1.8-LIKE"/>
    <property type="match status" value="1"/>
</dbReference>
<name>A0AAD9WJT8_9ROSI</name>
<reference evidence="1" key="1">
    <citation type="journal article" date="2023" name="Plant J.">
        <title>Genome sequences and population genomics provide insights into the demographic history, inbreeding, and mutation load of two 'living fossil' tree species of Dipteronia.</title>
        <authorList>
            <person name="Feng Y."/>
            <person name="Comes H.P."/>
            <person name="Chen J."/>
            <person name="Zhu S."/>
            <person name="Lu R."/>
            <person name="Zhang X."/>
            <person name="Li P."/>
            <person name="Qiu J."/>
            <person name="Olsen K.M."/>
            <person name="Qiu Y."/>
        </authorList>
    </citation>
    <scope>NUCLEOTIDE SEQUENCE</scope>
    <source>
        <strain evidence="1">KIB01</strain>
    </source>
</reference>
<dbReference type="AlphaFoldDB" id="A0AAD9WJT8"/>